<sequence length="811" mass="92533">MHKQLYILFAVVLLSTSLFGQNKTEIKGTVSSSEQKRLELVNVSIKGLPGGTVTDANGNFSISVNQTPPITLIFSSIGYNHKEVVLSNFENAKNLQIVLTEKQETIEEVNVKAKERTNQNFTAIDSKIAANLPDATGGSIEALVKTQMGVTSNNELSSQYRVRGGNFDENLVYVNDIEVYRPFLVRAGQQEGLSFVNPELVSDIRFSAGGFDARYGDKMSSVLDIKYKHPTEFAGSASGSLLGANAHIEGANKSGKFTHITGVRYKTNKYLVGSMDVSGDYQPNFLDIQTYLTYRINEKWRLGFLGNISRNSYNFEPVDRETTFGTISEVRKLRIYFEGQEEDLFMTGFGAVSLDFSPDNNNNFKVVASGYRTSEDETFDILGQYWLQDLGETNESGDIVYNEAEDIGVGSYLEHARNYLFGAITNIAFRGNHRLGANNIEWEAKYQYERFSDIINEWELRDSADYNIPLNDEALTLSYAYNDENKIESNRFTGFIQENRNFELNNGSLDLAIGVRANYWDFNDEFLLSPRMSLLYTPEWEHDFSFKFASGLYYQSPFYKEYRSQGEGINTNIKAQQSIHFVTGFDYYFNAWERPFKFSTELYYKKMKHLNPYQIDNVRIRYSAKNNAEGYAAGLDMKVNGEFVKGIESWASLSIMQTEEDIKGDHYTNSNGQNVFPGYIPRPSDQRFNFSLMFQDYLRNNPSFKVNLNLIYGSGLPFGPPNSERYKATNRMPAYRRVDIGFSKEITGSQLHPDKKSGTFKNIWIGLEVFNLFDIDNTISYFWVTDVNNTQYAVPNYLTSRRLNLKLITRF</sequence>
<evidence type="ECO:0000256" key="1">
    <source>
        <dbReference type="SAM" id="SignalP"/>
    </source>
</evidence>
<dbReference type="AlphaFoldDB" id="A0AAE3SE77"/>
<protein>
    <submittedName>
        <fullName evidence="3">TonB-dependent receptor</fullName>
    </submittedName>
</protein>
<dbReference type="InterPro" id="IPR012910">
    <property type="entry name" value="Plug_dom"/>
</dbReference>
<dbReference type="SUPFAM" id="SSF49464">
    <property type="entry name" value="Carboxypeptidase regulatory domain-like"/>
    <property type="match status" value="1"/>
</dbReference>
<proteinExistence type="predicted"/>
<evidence type="ECO:0000259" key="2">
    <source>
        <dbReference type="Pfam" id="PF07715"/>
    </source>
</evidence>
<keyword evidence="3" id="KW-0675">Receptor</keyword>
<dbReference type="Gene3D" id="2.170.130.10">
    <property type="entry name" value="TonB-dependent receptor, plug domain"/>
    <property type="match status" value="1"/>
</dbReference>
<feature type="signal peptide" evidence="1">
    <location>
        <begin position="1"/>
        <end position="20"/>
    </location>
</feature>
<name>A0AAE3SE77_9BACT</name>
<evidence type="ECO:0000313" key="3">
    <source>
        <dbReference type="EMBL" id="MCW3785717.1"/>
    </source>
</evidence>
<feature type="domain" description="TonB-dependent receptor plug" evidence="2">
    <location>
        <begin position="129"/>
        <end position="217"/>
    </location>
</feature>
<comment type="caution">
    <text evidence="3">The sequence shown here is derived from an EMBL/GenBank/DDBJ whole genome shotgun (WGS) entry which is preliminary data.</text>
</comment>
<dbReference type="Proteomes" id="UP001209229">
    <property type="component" value="Unassembled WGS sequence"/>
</dbReference>
<keyword evidence="1" id="KW-0732">Signal</keyword>
<dbReference type="InterPro" id="IPR037066">
    <property type="entry name" value="Plug_dom_sf"/>
</dbReference>
<evidence type="ECO:0000313" key="4">
    <source>
        <dbReference type="Proteomes" id="UP001209229"/>
    </source>
</evidence>
<dbReference type="InterPro" id="IPR008969">
    <property type="entry name" value="CarboxyPept-like_regulatory"/>
</dbReference>
<gene>
    <name evidence="3" type="ORF">OM075_04525</name>
</gene>
<organism evidence="3 4">
    <name type="scientific">Plebeiibacterium sediminum</name>
    <dbReference type="NCBI Taxonomy" id="2992112"/>
    <lineage>
        <taxon>Bacteria</taxon>
        <taxon>Pseudomonadati</taxon>
        <taxon>Bacteroidota</taxon>
        <taxon>Bacteroidia</taxon>
        <taxon>Marinilabiliales</taxon>
        <taxon>Marinilabiliaceae</taxon>
        <taxon>Plebeiibacterium</taxon>
    </lineage>
</organism>
<dbReference type="SUPFAM" id="SSF56935">
    <property type="entry name" value="Porins"/>
    <property type="match status" value="1"/>
</dbReference>
<dbReference type="Pfam" id="PF13715">
    <property type="entry name" value="CarbopepD_reg_2"/>
    <property type="match status" value="1"/>
</dbReference>
<dbReference type="RefSeq" id="WP_301189287.1">
    <property type="nucleotide sequence ID" value="NZ_JAPDPJ010000005.1"/>
</dbReference>
<feature type="chain" id="PRO_5042219856" evidence="1">
    <location>
        <begin position="21"/>
        <end position="811"/>
    </location>
</feature>
<dbReference type="Pfam" id="PF07715">
    <property type="entry name" value="Plug"/>
    <property type="match status" value="1"/>
</dbReference>
<reference evidence="3" key="1">
    <citation type="submission" date="2022-10" db="EMBL/GenBank/DDBJ databases">
        <authorList>
            <person name="Yu W.X."/>
        </authorList>
    </citation>
    <scope>NUCLEOTIDE SEQUENCE</scope>
    <source>
        <strain evidence="3">AAT</strain>
    </source>
</reference>
<keyword evidence="4" id="KW-1185">Reference proteome</keyword>
<dbReference type="EMBL" id="JAPDPJ010000005">
    <property type="protein sequence ID" value="MCW3785717.1"/>
    <property type="molecule type" value="Genomic_DNA"/>
</dbReference>
<accession>A0AAE3SE77</accession>